<dbReference type="Gene3D" id="3.30.565.10">
    <property type="entry name" value="Histidine kinase-like ATPase, C-terminal domain"/>
    <property type="match status" value="1"/>
</dbReference>
<evidence type="ECO:0000256" key="2">
    <source>
        <dbReference type="ARBA" id="ARBA00004141"/>
    </source>
</evidence>
<sequence>MLYSITVLFSICVLLIFFFQMRKQHEKELSTIEKVLDSVIKGDFPKNADSYQEGQESKLIFKTLRIAEANQLYQETAAREKQRVQELMVDAAHQMRTPITSMLMFTELLQNKQLPLSESQEFLRRLSFDSQRLNWLVEEFLHMSKFETESMELTKVRQNLSETIQQAILQSSGAEDEQKRFVVKDADVEITHDIKWTREAIGNVLENAIKYAYKDSQIEISVDRLISYTRISIKNFGKTISKEELPQLFAKYYRGSQYRNTIEGFGIGLYLTKLICEAQGGYVLADSQAEQTTISLFLQN</sequence>
<keyword evidence="8" id="KW-1133">Transmembrane helix</keyword>
<dbReference type="RefSeq" id="WP_016181992.1">
    <property type="nucleotide sequence ID" value="NZ_CAAKOC010000238.1"/>
</dbReference>
<dbReference type="Gene3D" id="1.10.287.130">
    <property type="match status" value="1"/>
</dbReference>
<evidence type="ECO:0000256" key="4">
    <source>
        <dbReference type="ARBA" id="ARBA00022553"/>
    </source>
</evidence>
<dbReference type="SUPFAM" id="SSF55874">
    <property type="entry name" value="ATPase domain of HSP90 chaperone/DNA topoisomerase II/histidine kinase"/>
    <property type="match status" value="1"/>
</dbReference>
<keyword evidence="5" id="KW-0808">Transferase</keyword>
<dbReference type="SMART" id="SM00388">
    <property type="entry name" value="HisKA"/>
    <property type="match status" value="1"/>
</dbReference>
<keyword evidence="10" id="KW-0472">Membrane</keyword>
<accession>A0A2N8PWN2</accession>
<dbReference type="PANTHER" id="PTHR45528:SF8">
    <property type="entry name" value="HISTIDINE KINASE"/>
    <property type="match status" value="1"/>
</dbReference>
<dbReference type="Proteomes" id="UP001264335">
    <property type="component" value="Unassembled WGS sequence"/>
</dbReference>
<evidence type="ECO:0000256" key="7">
    <source>
        <dbReference type="ARBA" id="ARBA00022777"/>
    </source>
</evidence>
<reference evidence="12 15" key="1">
    <citation type="submission" date="2023-03" db="EMBL/GenBank/DDBJ databases">
        <authorList>
            <person name="Shen W."/>
            <person name="Cai J."/>
        </authorList>
    </citation>
    <scope>NUCLEOTIDE SEQUENCE</scope>
    <source>
        <strain evidence="12">P33-2</strain>
        <strain evidence="13 15">Y2</strain>
    </source>
</reference>
<dbReference type="SMART" id="SM00387">
    <property type="entry name" value="HATPase_c"/>
    <property type="match status" value="1"/>
</dbReference>
<protein>
    <recommendedName>
        <fullName evidence="3">histidine kinase</fullName>
        <ecNumber evidence="3">2.7.13.3</ecNumber>
    </recommendedName>
</protein>
<evidence type="ECO:0000313" key="12">
    <source>
        <dbReference type="EMBL" id="MDT2403720.1"/>
    </source>
</evidence>
<dbReference type="EMBL" id="JARPWH010000062">
    <property type="protein sequence ID" value="MDT2403720.1"/>
    <property type="molecule type" value="Genomic_DNA"/>
</dbReference>
<dbReference type="InterPro" id="IPR003661">
    <property type="entry name" value="HisK_dim/P_dom"/>
</dbReference>
<dbReference type="SUPFAM" id="SSF47384">
    <property type="entry name" value="Homodimeric domain of signal transducing histidine kinase"/>
    <property type="match status" value="1"/>
</dbReference>
<dbReference type="PROSITE" id="PS50109">
    <property type="entry name" value="HIS_KIN"/>
    <property type="match status" value="1"/>
</dbReference>
<keyword evidence="9" id="KW-0902">Two-component regulatory system</keyword>
<dbReference type="GO" id="GO:0005886">
    <property type="term" value="C:plasma membrane"/>
    <property type="evidence" value="ECO:0007669"/>
    <property type="project" value="TreeGrafter"/>
</dbReference>
<dbReference type="InterPro" id="IPR050398">
    <property type="entry name" value="HssS/ArlS-like"/>
</dbReference>
<evidence type="ECO:0000256" key="3">
    <source>
        <dbReference type="ARBA" id="ARBA00012438"/>
    </source>
</evidence>
<keyword evidence="7 12" id="KW-0418">Kinase</keyword>
<dbReference type="Proteomes" id="UP001260773">
    <property type="component" value="Unassembled WGS sequence"/>
</dbReference>
<feature type="domain" description="Histidine kinase" evidence="11">
    <location>
        <begin position="90"/>
        <end position="300"/>
    </location>
</feature>
<evidence type="ECO:0000256" key="10">
    <source>
        <dbReference type="ARBA" id="ARBA00023136"/>
    </source>
</evidence>
<comment type="catalytic activity">
    <reaction evidence="1">
        <text>ATP + protein L-histidine = ADP + protein N-phospho-L-histidine.</text>
        <dbReference type="EC" id="2.7.13.3"/>
    </reaction>
</comment>
<evidence type="ECO:0000313" key="14">
    <source>
        <dbReference type="Proteomes" id="UP001260773"/>
    </source>
</evidence>
<dbReference type="AlphaFoldDB" id="A0A2N8PWN2"/>
<dbReference type="EC" id="2.7.13.3" evidence="3"/>
<dbReference type="InterPro" id="IPR036890">
    <property type="entry name" value="HATPase_C_sf"/>
</dbReference>
<dbReference type="Pfam" id="PF02518">
    <property type="entry name" value="HATPase_c"/>
    <property type="match status" value="1"/>
</dbReference>
<evidence type="ECO:0000256" key="6">
    <source>
        <dbReference type="ARBA" id="ARBA00022692"/>
    </source>
</evidence>
<evidence type="ECO:0000259" key="11">
    <source>
        <dbReference type="PROSITE" id="PS50109"/>
    </source>
</evidence>
<evidence type="ECO:0000256" key="1">
    <source>
        <dbReference type="ARBA" id="ARBA00000085"/>
    </source>
</evidence>
<evidence type="ECO:0000313" key="13">
    <source>
        <dbReference type="EMBL" id="MDT2515227.1"/>
    </source>
</evidence>
<keyword evidence="4" id="KW-0597">Phosphoprotein</keyword>
<organism evidence="12 14">
    <name type="scientific">Enterococcus avium</name>
    <name type="common">Streptococcus avium</name>
    <dbReference type="NCBI Taxonomy" id="33945"/>
    <lineage>
        <taxon>Bacteria</taxon>
        <taxon>Bacillati</taxon>
        <taxon>Bacillota</taxon>
        <taxon>Bacilli</taxon>
        <taxon>Lactobacillales</taxon>
        <taxon>Enterococcaceae</taxon>
        <taxon>Enterococcus</taxon>
    </lineage>
</organism>
<dbReference type="Pfam" id="PF00512">
    <property type="entry name" value="HisKA"/>
    <property type="match status" value="1"/>
</dbReference>
<proteinExistence type="predicted"/>
<comment type="caution">
    <text evidence="12">The sequence shown here is derived from an EMBL/GenBank/DDBJ whole genome shotgun (WGS) entry which is preliminary data.</text>
</comment>
<evidence type="ECO:0000313" key="15">
    <source>
        <dbReference type="Proteomes" id="UP001264335"/>
    </source>
</evidence>
<gene>
    <name evidence="12" type="ORF">P7D43_15235</name>
    <name evidence="13" type="ORF">P7D79_13460</name>
</gene>
<dbReference type="EMBL" id="JARPWY010000038">
    <property type="protein sequence ID" value="MDT2515227.1"/>
    <property type="molecule type" value="Genomic_DNA"/>
</dbReference>
<dbReference type="GO" id="GO:0000155">
    <property type="term" value="F:phosphorelay sensor kinase activity"/>
    <property type="evidence" value="ECO:0007669"/>
    <property type="project" value="InterPro"/>
</dbReference>
<evidence type="ECO:0000256" key="5">
    <source>
        <dbReference type="ARBA" id="ARBA00022679"/>
    </source>
</evidence>
<evidence type="ECO:0000256" key="8">
    <source>
        <dbReference type="ARBA" id="ARBA00022989"/>
    </source>
</evidence>
<keyword evidence="6" id="KW-0812">Transmembrane</keyword>
<dbReference type="InterPro" id="IPR003594">
    <property type="entry name" value="HATPase_dom"/>
</dbReference>
<dbReference type="InterPro" id="IPR036097">
    <property type="entry name" value="HisK_dim/P_sf"/>
</dbReference>
<dbReference type="CDD" id="cd00082">
    <property type="entry name" value="HisKA"/>
    <property type="match status" value="1"/>
</dbReference>
<dbReference type="PANTHER" id="PTHR45528">
    <property type="entry name" value="SENSOR HISTIDINE KINASE CPXA"/>
    <property type="match status" value="1"/>
</dbReference>
<dbReference type="InterPro" id="IPR005467">
    <property type="entry name" value="His_kinase_dom"/>
</dbReference>
<comment type="subcellular location">
    <subcellularLocation>
        <location evidence="2">Membrane</location>
        <topology evidence="2">Multi-pass membrane protein</topology>
    </subcellularLocation>
</comment>
<evidence type="ECO:0000256" key="9">
    <source>
        <dbReference type="ARBA" id="ARBA00023012"/>
    </source>
</evidence>
<name>A0A2N8PWN2_ENTAV</name>